<accession>A0A931NBV5</accession>
<dbReference type="AlphaFoldDB" id="A0A931NBV5"/>
<dbReference type="EMBL" id="JAEDAL010000008">
    <property type="protein sequence ID" value="MBH9553998.1"/>
    <property type="molecule type" value="Genomic_DNA"/>
</dbReference>
<keyword evidence="2" id="KW-1185">Reference proteome</keyword>
<reference evidence="1" key="1">
    <citation type="submission" date="2020-12" db="EMBL/GenBank/DDBJ databases">
        <title>The genome sequence of Inhella sp. 4Y17.</title>
        <authorList>
            <person name="Liu Y."/>
        </authorList>
    </citation>
    <scope>NUCLEOTIDE SEQUENCE</scope>
    <source>
        <strain evidence="1">4Y10</strain>
    </source>
</reference>
<evidence type="ECO:0000313" key="1">
    <source>
        <dbReference type="EMBL" id="MBH9553998.1"/>
    </source>
</evidence>
<gene>
    <name evidence="1" type="ORF">I7X43_14215</name>
</gene>
<dbReference type="RefSeq" id="WP_198101618.1">
    <property type="nucleotide sequence ID" value="NZ_JAEDAL010000008.1"/>
</dbReference>
<sequence length="255" mass="28611">MWAARWREGSITTSLYDQWTLLSWSEWLARKQRGGLERTVIMHVDDHRDLGSPRLHLINGKLVDAITHDVVKLDKPATVIRAIESGAIGMGSFMTPFLWQFPGTEVRHLCQPPKMTAEVRRAYSLGLVADTLLDPVARRPAVDLVDAAGGSGKYLGTYDAQSWTDGIEGLSALVHIDMDYFNNRYDGDSAWTERSPRLDPDLHAMYIKVDELVKALASSKAIIEDVAIAYSPGFFPGEYWEPVDLRLRAELARIL</sequence>
<organism evidence="1 2">
    <name type="scientific">Inhella gelatinilytica</name>
    <dbReference type="NCBI Taxonomy" id="2795030"/>
    <lineage>
        <taxon>Bacteria</taxon>
        <taxon>Pseudomonadati</taxon>
        <taxon>Pseudomonadota</taxon>
        <taxon>Betaproteobacteria</taxon>
        <taxon>Burkholderiales</taxon>
        <taxon>Sphaerotilaceae</taxon>
        <taxon>Inhella</taxon>
    </lineage>
</organism>
<name>A0A931NBV5_9BURK</name>
<evidence type="ECO:0000313" key="2">
    <source>
        <dbReference type="Proteomes" id="UP000620139"/>
    </source>
</evidence>
<proteinExistence type="predicted"/>
<dbReference type="Proteomes" id="UP000620139">
    <property type="component" value="Unassembled WGS sequence"/>
</dbReference>
<protein>
    <submittedName>
        <fullName evidence="1">Uncharacterized protein</fullName>
    </submittedName>
</protein>
<comment type="caution">
    <text evidence="1">The sequence shown here is derived from an EMBL/GenBank/DDBJ whole genome shotgun (WGS) entry which is preliminary data.</text>
</comment>